<sequence>MPSSIKDISIIYDSINENNVFSSGDIISGRLILEVAKETKIHSLLIKAKGKADVMWSEHYGNTTVVYHQKEKFFKLEHYIIQEQKGTGQDYQTLLTGCGETYHSVVAPGIHEYPFTFQIPQGNMPPSFKGAHGKIIYSLEAKLSRSMRVPSKAKTAFTFRSKADMEFPQLMEPQFGMKEEKMKVFTSGNVTMNINTERMGYLQGEGVKVMVEIGNGSSRTIMPKFSLYQKQSFFARGKRRVYTKKLIKEAGEPVSASTCQTITKVLNIPNDVSTTILNCKVLHVEYRLKVYLDIPFAKDPEIKLPVVILPADCMFGQTVPT</sequence>
<dbReference type="InterPro" id="IPR014752">
    <property type="entry name" value="Arrestin-like_C"/>
</dbReference>
<dbReference type="Proteomes" id="UP001221898">
    <property type="component" value="Unassembled WGS sequence"/>
</dbReference>
<dbReference type="InterPro" id="IPR011022">
    <property type="entry name" value="Arrestin_C-like"/>
</dbReference>
<dbReference type="SMART" id="SM01017">
    <property type="entry name" value="Arrestin_C"/>
    <property type="match status" value="1"/>
</dbReference>
<keyword evidence="4" id="KW-1185">Reference proteome</keyword>
<dbReference type="GO" id="GO:0007399">
    <property type="term" value="P:nervous system development"/>
    <property type="evidence" value="ECO:0007669"/>
    <property type="project" value="UniProtKB-ARBA"/>
</dbReference>
<dbReference type="Gene3D" id="2.60.40.640">
    <property type="match status" value="2"/>
</dbReference>
<evidence type="ECO:0000259" key="2">
    <source>
        <dbReference type="SMART" id="SM01017"/>
    </source>
</evidence>
<protein>
    <recommendedName>
        <fullName evidence="2">Arrestin C-terminal-like domain-containing protein</fullName>
    </recommendedName>
</protein>
<dbReference type="AlphaFoldDB" id="A0AAD7T5X1"/>
<dbReference type="Pfam" id="PF00339">
    <property type="entry name" value="Arrestin_N"/>
    <property type="match status" value="1"/>
</dbReference>
<accession>A0AAD7T5X1</accession>
<gene>
    <name evidence="3" type="ORF">AAFF_G00024430</name>
</gene>
<dbReference type="Pfam" id="PF02752">
    <property type="entry name" value="Arrestin_C"/>
    <property type="match status" value="1"/>
</dbReference>
<reference evidence="3" key="1">
    <citation type="journal article" date="2023" name="Science">
        <title>Genome structures resolve the early diversification of teleost fishes.</title>
        <authorList>
            <person name="Parey E."/>
            <person name="Louis A."/>
            <person name="Montfort J."/>
            <person name="Bouchez O."/>
            <person name="Roques C."/>
            <person name="Iampietro C."/>
            <person name="Lluch J."/>
            <person name="Castinel A."/>
            <person name="Donnadieu C."/>
            <person name="Desvignes T."/>
            <person name="Floi Bucao C."/>
            <person name="Jouanno E."/>
            <person name="Wen M."/>
            <person name="Mejri S."/>
            <person name="Dirks R."/>
            <person name="Jansen H."/>
            <person name="Henkel C."/>
            <person name="Chen W.J."/>
            <person name="Zahm M."/>
            <person name="Cabau C."/>
            <person name="Klopp C."/>
            <person name="Thompson A.W."/>
            <person name="Robinson-Rechavi M."/>
            <person name="Braasch I."/>
            <person name="Lecointre G."/>
            <person name="Bobe J."/>
            <person name="Postlethwait J.H."/>
            <person name="Berthelot C."/>
            <person name="Roest Crollius H."/>
            <person name="Guiguen Y."/>
        </authorList>
    </citation>
    <scope>NUCLEOTIDE SEQUENCE</scope>
    <source>
        <strain evidence="3">NC1722</strain>
    </source>
</reference>
<dbReference type="SUPFAM" id="SSF81296">
    <property type="entry name" value="E set domains"/>
    <property type="match status" value="2"/>
</dbReference>
<dbReference type="PANTHER" id="PTHR11188:SF135">
    <property type="entry name" value="ARRESTIN DOMAIN CONTAINING 3-LIKE-RELATED"/>
    <property type="match status" value="1"/>
</dbReference>
<evidence type="ECO:0000313" key="3">
    <source>
        <dbReference type="EMBL" id="KAJ8414920.1"/>
    </source>
</evidence>
<dbReference type="PANTHER" id="PTHR11188">
    <property type="entry name" value="ARRESTIN DOMAIN CONTAINING PROTEIN"/>
    <property type="match status" value="1"/>
</dbReference>
<dbReference type="GO" id="GO:0005886">
    <property type="term" value="C:plasma membrane"/>
    <property type="evidence" value="ECO:0007669"/>
    <property type="project" value="TreeGrafter"/>
</dbReference>
<dbReference type="EMBL" id="JAINUG010000011">
    <property type="protein sequence ID" value="KAJ8414920.1"/>
    <property type="molecule type" value="Genomic_DNA"/>
</dbReference>
<organism evidence="3 4">
    <name type="scientific">Aldrovandia affinis</name>
    <dbReference type="NCBI Taxonomy" id="143900"/>
    <lineage>
        <taxon>Eukaryota</taxon>
        <taxon>Metazoa</taxon>
        <taxon>Chordata</taxon>
        <taxon>Craniata</taxon>
        <taxon>Vertebrata</taxon>
        <taxon>Euteleostomi</taxon>
        <taxon>Actinopterygii</taxon>
        <taxon>Neopterygii</taxon>
        <taxon>Teleostei</taxon>
        <taxon>Notacanthiformes</taxon>
        <taxon>Halosauridae</taxon>
        <taxon>Aldrovandia</taxon>
    </lineage>
</organism>
<dbReference type="InterPro" id="IPR050357">
    <property type="entry name" value="Arrestin_domain-protein"/>
</dbReference>
<comment type="similarity">
    <text evidence="1">Belongs to the arrestin family.</text>
</comment>
<evidence type="ECO:0000256" key="1">
    <source>
        <dbReference type="ARBA" id="ARBA00005298"/>
    </source>
</evidence>
<feature type="domain" description="Arrestin C-terminal-like" evidence="2">
    <location>
        <begin position="186"/>
        <end position="313"/>
    </location>
</feature>
<dbReference type="InterPro" id="IPR014756">
    <property type="entry name" value="Ig_E-set"/>
</dbReference>
<name>A0AAD7T5X1_9TELE</name>
<dbReference type="InterPro" id="IPR011021">
    <property type="entry name" value="Arrestin-like_N"/>
</dbReference>
<proteinExistence type="inferred from homology"/>
<dbReference type="GO" id="GO:0015031">
    <property type="term" value="P:protein transport"/>
    <property type="evidence" value="ECO:0007669"/>
    <property type="project" value="TreeGrafter"/>
</dbReference>
<dbReference type="GO" id="GO:0005737">
    <property type="term" value="C:cytoplasm"/>
    <property type="evidence" value="ECO:0007669"/>
    <property type="project" value="TreeGrafter"/>
</dbReference>
<evidence type="ECO:0000313" key="4">
    <source>
        <dbReference type="Proteomes" id="UP001221898"/>
    </source>
</evidence>
<comment type="caution">
    <text evidence="3">The sequence shown here is derived from an EMBL/GenBank/DDBJ whole genome shotgun (WGS) entry which is preliminary data.</text>
</comment>